<evidence type="ECO:0000313" key="2">
    <source>
        <dbReference type="EMBL" id="AXE40027.1"/>
    </source>
</evidence>
<organism evidence="2 3">
    <name type="scientific">Acidipropionibacterium virtanenii</name>
    <dbReference type="NCBI Taxonomy" id="2057246"/>
    <lineage>
        <taxon>Bacteria</taxon>
        <taxon>Bacillati</taxon>
        <taxon>Actinomycetota</taxon>
        <taxon>Actinomycetes</taxon>
        <taxon>Propionibacteriales</taxon>
        <taxon>Propionibacteriaceae</taxon>
        <taxon>Acidipropionibacterium</taxon>
    </lineage>
</organism>
<dbReference type="EMBL" id="CP025198">
    <property type="protein sequence ID" value="AXE40027.1"/>
    <property type="molecule type" value="Genomic_DNA"/>
</dbReference>
<reference evidence="2 3" key="1">
    <citation type="submission" date="2017-12" db="EMBL/GenBank/DDBJ databases">
        <title>The whole genome sequence of the Acidipropionibacterium virtanenii sp. nov. type strain JS278.</title>
        <authorList>
            <person name="Laine P."/>
            <person name="Deptula P."/>
            <person name="Varmanen P."/>
            <person name="Auvinen P."/>
        </authorList>
    </citation>
    <scope>NUCLEOTIDE SEQUENCE [LARGE SCALE GENOMIC DNA]</scope>
    <source>
        <strain evidence="2 3">JS278</strain>
    </source>
</reference>
<name>A0A344UXM9_9ACTN</name>
<evidence type="ECO:0000256" key="1">
    <source>
        <dbReference type="SAM" id="MobiDB-lite"/>
    </source>
</evidence>
<accession>A0A344UXM9</accession>
<dbReference type="KEGG" id="acij:JS278_02893"/>
<dbReference type="Proteomes" id="UP000251995">
    <property type="component" value="Chromosome"/>
</dbReference>
<dbReference type="AlphaFoldDB" id="A0A344UXM9"/>
<evidence type="ECO:0000313" key="3">
    <source>
        <dbReference type="Proteomes" id="UP000251995"/>
    </source>
</evidence>
<keyword evidence="3" id="KW-1185">Reference proteome</keyword>
<protein>
    <submittedName>
        <fullName evidence="2">Uncharacterized protein</fullName>
    </submittedName>
</protein>
<feature type="region of interest" description="Disordered" evidence="1">
    <location>
        <begin position="19"/>
        <end position="56"/>
    </location>
</feature>
<proteinExistence type="predicted"/>
<sequence>MSSQAPKVAVTSTVLLRASDWNSGPASAGPRVGRLPKVMTSQTRLGRSRDGNLVAV</sequence>
<gene>
    <name evidence="2" type="ORF">JS278_02893</name>
</gene>